<reference evidence="1" key="1">
    <citation type="submission" date="2019-08" db="EMBL/GenBank/DDBJ databases">
        <authorList>
            <person name="Kucharzyk K."/>
            <person name="Murdoch R.W."/>
            <person name="Higgins S."/>
            <person name="Loffler F."/>
        </authorList>
    </citation>
    <scope>NUCLEOTIDE SEQUENCE</scope>
</reference>
<sequence>MEPSGRSLVSLNSAAADTSAPEFSSCTLLMRSMTAVSRSLPSGSLAISSAGWNLAVVVPRPVPLCCPSPPVPPRTKASVFSWASFTKEMSRISWLGAMPFISIVSTELDTILLFLSSVSSKRAISRPPLRTPPMMVLPCFSFTITWLCATCSTSMVGLSSRIFWAESEPFSSSNSANMPIWAETMIMSA</sequence>
<accession>A0A645E614</accession>
<organism evidence="1">
    <name type="scientific">bioreactor metagenome</name>
    <dbReference type="NCBI Taxonomy" id="1076179"/>
    <lineage>
        <taxon>unclassified sequences</taxon>
        <taxon>metagenomes</taxon>
        <taxon>ecological metagenomes</taxon>
    </lineage>
</organism>
<dbReference type="EMBL" id="VSSQ01043537">
    <property type="protein sequence ID" value="MPM97230.1"/>
    <property type="molecule type" value="Genomic_DNA"/>
</dbReference>
<name>A0A645E614_9ZZZZ</name>
<protein>
    <submittedName>
        <fullName evidence="1">Uncharacterized protein</fullName>
    </submittedName>
</protein>
<proteinExistence type="predicted"/>
<evidence type="ECO:0000313" key="1">
    <source>
        <dbReference type="EMBL" id="MPM97230.1"/>
    </source>
</evidence>
<dbReference type="AlphaFoldDB" id="A0A645E614"/>
<comment type="caution">
    <text evidence="1">The sequence shown here is derived from an EMBL/GenBank/DDBJ whole genome shotgun (WGS) entry which is preliminary data.</text>
</comment>
<gene>
    <name evidence="1" type="ORF">SDC9_144403</name>
</gene>